<comment type="caution">
    <text evidence="8">The sequence shown here is derived from an EMBL/GenBank/DDBJ whole genome shotgun (WGS) entry which is preliminary data.</text>
</comment>
<dbReference type="InterPro" id="IPR049326">
    <property type="entry name" value="Rhodopsin_dom_fungi"/>
</dbReference>
<dbReference type="InterPro" id="IPR052337">
    <property type="entry name" value="SAT4-like"/>
</dbReference>
<proteinExistence type="inferred from homology"/>
<feature type="domain" description="Rhodopsin" evidence="7">
    <location>
        <begin position="6"/>
        <end position="125"/>
    </location>
</feature>
<dbReference type="EMBL" id="ML978713">
    <property type="protein sequence ID" value="KAF2090115.1"/>
    <property type="molecule type" value="Genomic_DNA"/>
</dbReference>
<dbReference type="PANTHER" id="PTHR33048">
    <property type="entry name" value="PTH11-LIKE INTEGRAL MEMBRANE PROTEIN (AFU_ORTHOLOGUE AFUA_5G11245)"/>
    <property type="match status" value="1"/>
</dbReference>
<dbReference type="Proteomes" id="UP000799776">
    <property type="component" value="Unassembled WGS sequence"/>
</dbReference>
<comment type="similarity">
    <text evidence="5">Belongs to the SAT4 family.</text>
</comment>
<feature type="transmembrane region" description="Helical" evidence="6">
    <location>
        <begin position="12"/>
        <end position="31"/>
    </location>
</feature>
<dbReference type="OrthoDB" id="5393606at2759"/>
<reference evidence="8" key="1">
    <citation type="journal article" date="2020" name="Stud. Mycol.">
        <title>101 Dothideomycetes genomes: a test case for predicting lifestyles and emergence of pathogens.</title>
        <authorList>
            <person name="Haridas S."/>
            <person name="Albert R."/>
            <person name="Binder M."/>
            <person name="Bloem J."/>
            <person name="Labutti K."/>
            <person name="Salamov A."/>
            <person name="Andreopoulos B."/>
            <person name="Baker S."/>
            <person name="Barry K."/>
            <person name="Bills G."/>
            <person name="Bluhm B."/>
            <person name="Cannon C."/>
            <person name="Castanera R."/>
            <person name="Culley D."/>
            <person name="Daum C."/>
            <person name="Ezra D."/>
            <person name="Gonzalez J."/>
            <person name="Henrissat B."/>
            <person name="Kuo A."/>
            <person name="Liang C."/>
            <person name="Lipzen A."/>
            <person name="Lutzoni F."/>
            <person name="Magnuson J."/>
            <person name="Mondo S."/>
            <person name="Nolan M."/>
            <person name="Ohm R."/>
            <person name="Pangilinan J."/>
            <person name="Park H.-J."/>
            <person name="Ramirez L."/>
            <person name="Alfaro M."/>
            <person name="Sun H."/>
            <person name="Tritt A."/>
            <person name="Yoshinaga Y."/>
            <person name="Zwiers L.-H."/>
            <person name="Turgeon B."/>
            <person name="Goodwin S."/>
            <person name="Spatafora J."/>
            <person name="Crous P."/>
            <person name="Grigoriev I."/>
        </authorList>
    </citation>
    <scope>NUCLEOTIDE SEQUENCE</scope>
    <source>
        <strain evidence="8">CBS 121410</strain>
    </source>
</reference>
<evidence type="ECO:0000256" key="3">
    <source>
        <dbReference type="ARBA" id="ARBA00022989"/>
    </source>
</evidence>
<organism evidence="8 9">
    <name type="scientific">Saccharata proteae CBS 121410</name>
    <dbReference type="NCBI Taxonomy" id="1314787"/>
    <lineage>
        <taxon>Eukaryota</taxon>
        <taxon>Fungi</taxon>
        <taxon>Dikarya</taxon>
        <taxon>Ascomycota</taxon>
        <taxon>Pezizomycotina</taxon>
        <taxon>Dothideomycetes</taxon>
        <taxon>Dothideomycetes incertae sedis</taxon>
        <taxon>Botryosphaeriales</taxon>
        <taxon>Saccharataceae</taxon>
        <taxon>Saccharata</taxon>
    </lineage>
</organism>
<keyword evidence="2 6" id="KW-0812">Transmembrane</keyword>
<keyword evidence="3 6" id="KW-1133">Transmembrane helix</keyword>
<dbReference type="Pfam" id="PF20684">
    <property type="entry name" value="Fung_rhodopsin"/>
    <property type="match status" value="1"/>
</dbReference>
<feature type="transmembrane region" description="Helical" evidence="6">
    <location>
        <begin position="81"/>
        <end position="105"/>
    </location>
</feature>
<keyword evidence="4 6" id="KW-0472">Membrane</keyword>
<dbReference type="GO" id="GO:0016020">
    <property type="term" value="C:membrane"/>
    <property type="evidence" value="ECO:0007669"/>
    <property type="project" value="UniProtKB-SubCell"/>
</dbReference>
<comment type="subcellular location">
    <subcellularLocation>
        <location evidence="1">Membrane</location>
        <topology evidence="1">Multi-pass membrane protein</topology>
    </subcellularLocation>
</comment>
<dbReference type="AlphaFoldDB" id="A0A9P4LYP1"/>
<evidence type="ECO:0000256" key="1">
    <source>
        <dbReference type="ARBA" id="ARBA00004141"/>
    </source>
</evidence>
<evidence type="ECO:0000256" key="6">
    <source>
        <dbReference type="SAM" id="Phobius"/>
    </source>
</evidence>
<dbReference type="PANTHER" id="PTHR33048:SF47">
    <property type="entry name" value="INTEGRAL MEMBRANE PROTEIN-RELATED"/>
    <property type="match status" value="1"/>
</dbReference>
<keyword evidence="9" id="KW-1185">Reference proteome</keyword>
<evidence type="ECO:0000313" key="8">
    <source>
        <dbReference type="EMBL" id="KAF2090115.1"/>
    </source>
</evidence>
<evidence type="ECO:0000313" key="9">
    <source>
        <dbReference type="Proteomes" id="UP000799776"/>
    </source>
</evidence>
<name>A0A9P4LYP1_9PEZI</name>
<feature type="transmembrane region" description="Helical" evidence="6">
    <location>
        <begin position="38"/>
        <end position="61"/>
    </location>
</feature>
<gene>
    <name evidence="8" type="ORF">K490DRAFT_35390</name>
</gene>
<evidence type="ECO:0000256" key="4">
    <source>
        <dbReference type="ARBA" id="ARBA00023136"/>
    </source>
</evidence>
<evidence type="ECO:0000256" key="5">
    <source>
        <dbReference type="ARBA" id="ARBA00038359"/>
    </source>
</evidence>
<accession>A0A9P4LYP1</accession>
<feature type="non-terminal residue" evidence="8">
    <location>
        <position position="1"/>
    </location>
</feature>
<evidence type="ECO:0000256" key="2">
    <source>
        <dbReference type="ARBA" id="ARBA00022692"/>
    </source>
</evidence>
<sequence length="126" mass="14248">ALQLNFSGEFNYIFAITNVKLSILLLYKSIFITRRLHIIINCVAGIVLAWALGFFLNQFFLCKPISDNWNHFELCKDPLKPYIANAVSNTLIDITILTIPALGVWSMRLSTKQKFHIVLSFGLGAT</sequence>
<evidence type="ECO:0000259" key="7">
    <source>
        <dbReference type="Pfam" id="PF20684"/>
    </source>
</evidence>
<protein>
    <recommendedName>
        <fullName evidence="7">Rhodopsin domain-containing protein</fullName>
    </recommendedName>
</protein>